<protein>
    <submittedName>
        <fullName evidence="1">Uncharacterized protein</fullName>
    </submittedName>
</protein>
<evidence type="ECO:0000313" key="1">
    <source>
        <dbReference type="EMBL" id="EDM29100.1"/>
    </source>
</evidence>
<dbReference type="Proteomes" id="UP000004947">
    <property type="component" value="Unassembled WGS sequence"/>
</dbReference>
<organism evidence="1 2">
    <name type="scientific">Lentisphaera araneosa HTCC2155</name>
    <dbReference type="NCBI Taxonomy" id="313628"/>
    <lineage>
        <taxon>Bacteria</taxon>
        <taxon>Pseudomonadati</taxon>
        <taxon>Lentisphaerota</taxon>
        <taxon>Lentisphaeria</taxon>
        <taxon>Lentisphaerales</taxon>
        <taxon>Lentisphaeraceae</taxon>
        <taxon>Lentisphaera</taxon>
    </lineage>
</organism>
<reference evidence="1 2" key="1">
    <citation type="journal article" date="2010" name="J. Bacteriol.">
        <title>Genome sequence of Lentisphaera araneosa HTCC2155T, the type species of the order Lentisphaerales in the phylum Lentisphaerae.</title>
        <authorList>
            <person name="Thrash J.C."/>
            <person name="Cho J.C."/>
            <person name="Vergin K.L."/>
            <person name="Morris R.M."/>
            <person name="Giovannoni S.J."/>
        </authorList>
    </citation>
    <scope>NUCLEOTIDE SEQUENCE [LARGE SCALE GENOMIC DNA]</scope>
    <source>
        <strain evidence="1 2">HTCC2155</strain>
    </source>
</reference>
<gene>
    <name evidence="1" type="ORF">LNTAR_14827</name>
</gene>
<dbReference type="AlphaFoldDB" id="A6DHL7"/>
<comment type="caution">
    <text evidence="1">The sequence shown here is derived from an EMBL/GenBank/DDBJ whole genome shotgun (WGS) entry which is preliminary data.</text>
</comment>
<accession>A6DHL7</accession>
<sequence length="63" mass="7285">MGGAVGLFHGPFFVYINDLYAHRLLQLTDEANDFALKKISKKRFFSSVKNLNKIKMPVFLKYC</sequence>
<dbReference type="EMBL" id="ABCK01000003">
    <property type="protein sequence ID" value="EDM29100.1"/>
    <property type="molecule type" value="Genomic_DNA"/>
</dbReference>
<name>A6DHL7_9BACT</name>
<proteinExistence type="predicted"/>
<keyword evidence="2" id="KW-1185">Reference proteome</keyword>
<evidence type="ECO:0000313" key="2">
    <source>
        <dbReference type="Proteomes" id="UP000004947"/>
    </source>
</evidence>
<dbReference type="STRING" id="313628.LNTAR_14827"/>